<evidence type="ECO:0000313" key="2">
    <source>
        <dbReference type="Proteomes" id="UP000182444"/>
    </source>
</evidence>
<dbReference type="AlphaFoldDB" id="A0A1D8NGF1"/>
<dbReference type="RefSeq" id="XP_068138978.1">
    <property type="nucleotide sequence ID" value="XM_068282877.1"/>
</dbReference>
<dbReference type="GeneID" id="94583489"/>
<organism evidence="1 2">
    <name type="scientific">Yarrowia lipolytica</name>
    <name type="common">Candida lipolytica</name>
    <dbReference type="NCBI Taxonomy" id="4952"/>
    <lineage>
        <taxon>Eukaryota</taxon>
        <taxon>Fungi</taxon>
        <taxon>Dikarya</taxon>
        <taxon>Ascomycota</taxon>
        <taxon>Saccharomycotina</taxon>
        <taxon>Dipodascomycetes</taxon>
        <taxon>Dipodascales</taxon>
        <taxon>Dipodascales incertae sedis</taxon>
        <taxon>Yarrowia</taxon>
    </lineage>
</organism>
<protein>
    <submittedName>
        <fullName evidence="1">Uncharacterized protein</fullName>
    </submittedName>
</protein>
<dbReference type="EMBL" id="CP017556">
    <property type="protein sequence ID" value="AOW04697.1"/>
    <property type="molecule type" value="Genomic_DNA"/>
</dbReference>
<gene>
    <name evidence="1" type="ORF">YALI1_D35334g</name>
</gene>
<dbReference type="VEuPathDB" id="FungiDB:YALI1_D35334g"/>
<dbReference type="Proteomes" id="UP000182444">
    <property type="component" value="Chromosome 1D"/>
</dbReference>
<reference evidence="1 2" key="1">
    <citation type="journal article" date="2016" name="PLoS ONE">
        <title>Sequence Assembly of Yarrowia lipolytica Strain W29/CLIB89 Shows Transposable Element Diversity.</title>
        <authorList>
            <person name="Magnan C."/>
            <person name="Yu J."/>
            <person name="Chang I."/>
            <person name="Jahn E."/>
            <person name="Kanomata Y."/>
            <person name="Wu J."/>
            <person name="Zeller M."/>
            <person name="Oakes M."/>
            <person name="Baldi P."/>
            <person name="Sandmeyer S."/>
        </authorList>
    </citation>
    <scope>NUCLEOTIDE SEQUENCE [LARGE SCALE GENOMIC DNA]</scope>
    <source>
        <strain evidence="2">CLIB89(W29)</strain>
    </source>
</reference>
<accession>A0A1D8NGF1</accession>
<evidence type="ECO:0000313" key="1">
    <source>
        <dbReference type="EMBL" id="AOW04697.1"/>
    </source>
</evidence>
<proteinExistence type="predicted"/>
<sequence>MYVFHRWLHSTHTTAAVQRTVSKARQKDMDSTATETFTTLSLPVSTSSSVSAAPPVPHPRLVDWSVFPTRSVVSFMPHLREAESRLTPTHRLAAAMMQKK</sequence>
<name>A0A1D8NGF1_YARLL</name>